<proteinExistence type="predicted"/>
<sequence length="986" mass="110254">MSQINLFNEVHRQTSRSRYCAERVQNFLTALQGYLKAFTPILQQAEPISSLVIGGATLVIQLGLKFVEFFEKLTDMMRVIGEHLGYLSKYATGFMGSPEVQQALARAYGDLLEFCQGARKVFTDKQGNQSHWTSFRVFFRVSWEPFEARFDRINLQFRAHVDIVIRTANVVQYERVWSKEISEKIQEEDKERGDILRWLSKLDFEDDHETLFLKRYGVTGNWLIESQAFRDWIGADKSSILWCYGNPGAGKSVLASLVVDTISAQYALDDRSGLAFLYYKHQNREGQKLKDILPALVKQLCRKKQALPIEVKELYRQYSRQDQFPSLAKLQAQLTEISESFDQVYIVIDALDECSDQNMVFALISALVRDSSVKIKICVTSRREQYILHSFAKLQCPRLEIEAKKVDEDIAIFVDVEIDRRSEDYQYGVIGLELKEEIKTSLITRSNGMFLWIEYQLINIFNQPCLDDITNAINSLPSDMESTYTQILQTIEEKVPATKALAKRVLMWVVCAKRPLSLEELILAVAIEKDLEMTADMKEYEGEAVIGACANLITVENGVVTPVHYTVLEFLTAPGSFVDVASCTLVEKYQTFPPDGHAELAQLCMQYLRCGDLVKDYNRAPSILNYLQPFVIYASLFWDYHIRAVDKWTASLSDSFNKFLSSPGSLGTAHKIRIGGFRLGPMNALNFCLSLGLLDLFYEFHRFDKSVCDLPQYRTALHHAAYAGSISSIEGLLSMGFSLDSKDISGAAPLYHACGQNRVPAAKLFLERGADFNVNGGHYGNALQAAAVGGHQMVVVLLLGRGADVNNCGGSYGNPLQAAAHGGHKTVVGLLLHSGAKVNNQGGYYGNALQAAAHGGHKKVVGLLLQNGADINANGGSHGDALQAAAEGGHKWVVALLLGWGADINAQGGRYGNALQAALRNSHQPVVNLLRKHGAIEWHQLESNRTTTEQVYHLRAARIFHHEQRTLTRRSRPTCWTTSDDKDDTL</sequence>
<evidence type="ECO:0000313" key="5">
    <source>
        <dbReference type="EMBL" id="KAL0632593.1"/>
    </source>
</evidence>
<dbReference type="Pfam" id="PF22939">
    <property type="entry name" value="WHD_GPIID"/>
    <property type="match status" value="1"/>
</dbReference>
<dbReference type="Pfam" id="PF24883">
    <property type="entry name" value="NPHP3_N"/>
    <property type="match status" value="1"/>
</dbReference>
<dbReference type="Proteomes" id="UP001447188">
    <property type="component" value="Unassembled WGS sequence"/>
</dbReference>
<dbReference type="PROSITE" id="PS50088">
    <property type="entry name" value="ANK_REPEAT"/>
    <property type="match status" value="4"/>
</dbReference>
<protein>
    <recommendedName>
        <fullName evidence="7">NACHT domain-containing protein</fullName>
    </recommendedName>
</protein>
<comment type="caution">
    <text evidence="5">The sequence shown here is derived from an EMBL/GenBank/DDBJ whole genome shotgun (WGS) entry which is preliminary data.</text>
</comment>
<dbReference type="InterPro" id="IPR054471">
    <property type="entry name" value="GPIID_WHD"/>
</dbReference>
<feature type="domain" description="GPI inositol-deacylase winged helix" evidence="3">
    <location>
        <begin position="498"/>
        <end position="575"/>
    </location>
</feature>
<keyword evidence="1" id="KW-0677">Repeat</keyword>
<dbReference type="PANTHER" id="PTHR10039:SF15">
    <property type="entry name" value="NACHT DOMAIN-CONTAINING PROTEIN"/>
    <property type="match status" value="1"/>
</dbReference>
<dbReference type="PANTHER" id="PTHR10039">
    <property type="entry name" value="AMELOGENIN"/>
    <property type="match status" value="1"/>
</dbReference>
<reference evidence="5 6" key="1">
    <citation type="submission" date="2024-02" db="EMBL/GenBank/DDBJ databases">
        <title>Discinaceae phylogenomics.</title>
        <authorList>
            <person name="Dirks A.C."/>
            <person name="James T.Y."/>
        </authorList>
    </citation>
    <scope>NUCLEOTIDE SEQUENCE [LARGE SCALE GENOMIC DNA]</scope>
    <source>
        <strain evidence="5 6">ACD0624</strain>
    </source>
</reference>
<dbReference type="PROSITE" id="PS50297">
    <property type="entry name" value="ANK_REP_REGION"/>
    <property type="match status" value="3"/>
</dbReference>
<gene>
    <name evidence="5" type="ORF">Q9L58_008524</name>
</gene>
<dbReference type="Gene3D" id="3.40.50.300">
    <property type="entry name" value="P-loop containing nucleotide triphosphate hydrolases"/>
    <property type="match status" value="1"/>
</dbReference>
<organism evidence="5 6">
    <name type="scientific">Discina gigas</name>
    <dbReference type="NCBI Taxonomy" id="1032678"/>
    <lineage>
        <taxon>Eukaryota</taxon>
        <taxon>Fungi</taxon>
        <taxon>Dikarya</taxon>
        <taxon>Ascomycota</taxon>
        <taxon>Pezizomycotina</taxon>
        <taxon>Pezizomycetes</taxon>
        <taxon>Pezizales</taxon>
        <taxon>Discinaceae</taxon>
        <taxon>Discina</taxon>
    </lineage>
</organism>
<dbReference type="SUPFAM" id="SSF52540">
    <property type="entry name" value="P-loop containing nucleoside triphosphate hydrolases"/>
    <property type="match status" value="1"/>
</dbReference>
<evidence type="ECO:0008006" key="7">
    <source>
        <dbReference type="Google" id="ProtNLM"/>
    </source>
</evidence>
<dbReference type="InterPro" id="IPR027417">
    <property type="entry name" value="P-loop_NTPase"/>
</dbReference>
<evidence type="ECO:0000256" key="2">
    <source>
        <dbReference type="PROSITE-ProRule" id="PRU00023"/>
    </source>
</evidence>
<feature type="repeat" description="ANK" evidence="2">
    <location>
        <begin position="811"/>
        <end position="843"/>
    </location>
</feature>
<dbReference type="SUPFAM" id="SSF48403">
    <property type="entry name" value="Ankyrin repeat"/>
    <property type="match status" value="1"/>
</dbReference>
<keyword evidence="6" id="KW-1185">Reference proteome</keyword>
<accession>A0ABR3G9G3</accession>
<dbReference type="Gene3D" id="1.25.40.20">
    <property type="entry name" value="Ankyrin repeat-containing domain"/>
    <property type="match status" value="1"/>
</dbReference>
<evidence type="ECO:0000259" key="3">
    <source>
        <dbReference type="Pfam" id="PF22939"/>
    </source>
</evidence>
<feature type="domain" description="Nephrocystin 3-like N-terminal" evidence="4">
    <location>
        <begin position="219"/>
        <end position="382"/>
    </location>
</feature>
<name>A0ABR3G9G3_9PEZI</name>
<evidence type="ECO:0000313" key="6">
    <source>
        <dbReference type="Proteomes" id="UP001447188"/>
    </source>
</evidence>
<evidence type="ECO:0000259" key="4">
    <source>
        <dbReference type="Pfam" id="PF24883"/>
    </source>
</evidence>
<feature type="repeat" description="ANK" evidence="2">
    <location>
        <begin position="844"/>
        <end position="876"/>
    </location>
</feature>
<dbReference type="Pfam" id="PF12796">
    <property type="entry name" value="Ank_2"/>
    <property type="match status" value="2"/>
</dbReference>
<dbReference type="InterPro" id="IPR056884">
    <property type="entry name" value="NPHP3-like_N"/>
</dbReference>
<feature type="repeat" description="ANK" evidence="2">
    <location>
        <begin position="745"/>
        <end position="777"/>
    </location>
</feature>
<keyword evidence="2" id="KW-0040">ANK repeat</keyword>
<dbReference type="InterPro" id="IPR002110">
    <property type="entry name" value="Ankyrin_rpt"/>
</dbReference>
<dbReference type="InterPro" id="IPR036770">
    <property type="entry name" value="Ankyrin_rpt-contain_sf"/>
</dbReference>
<dbReference type="SMART" id="SM00248">
    <property type="entry name" value="ANK"/>
    <property type="match status" value="7"/>
</dbReference>
<feature type="repeat" description="ANK" evidence="2">
    <location>
        <begin position="712"/>
        <end position="744"/>
    </location>
</feature>
<dbReference type="EMBL" id="JBBBZM010000161">
    <property type="protein sequence ID" value="KAL0632593.1"/>
    <property type="molecule type" value="Genomic_DNA"/>
</dbReference>
<dbReference type="Pfam" id="PF13637">
    <property type="entry name" value="Ank_4"/>
    <property type="match status" value="1"/>
</dbReference>
<evidence type="ECO:0000256" key="1">
    <source>
        <dbReference type="ARBA" id="ARBA00022737"/>
    </source>
</evidence>